<evidence type="ECO:0000313" key="2">
    <source>
        <dbReference type="EMBL" id="GBM54596.1"/>
    </source>
</evidence>
<proteinExistence type="predicted"/>
<dbReference type="Proteomes" id="UP000499080">
    <property type="component" value="Unassembled WGS sequence"/>
</dbReference>
<feature type="chain" id="PRO_5021205831" description="Secreted protein" evidence="1">
    <location>
        <begin position="26"/>
        <end position="114"/>
    </location>
</feature>
<protein>
    <recommendedName>
        <fullName evidence="4">Secreted protein</fullName>
    </recommendedName>
</protein>
<keyword evidence="3" id="KW-1185">Reference proteome</keyword>
<reference evidence="2 3" key="1">
    <citation type="journal article" date="2019" name="Sci. Rep.">
        <title>Orb-weaving spider Araneus ventricosus genome elucidates the spidroin gene catalogue.</title>
        <authorList>
            <person name="Kono N."/>
            <person name="Nakamura H."/>
            <person name="Ohtoshi R."/>
            <person name="Moran D.A.P."/>
            <person name="Shinohara A."/>
            <person name="Yoshida Y."/>
            <person name="Fujiwara M."/>
            <person name="Mori M."/>
            <person name="Tomita M."/>
            <person name="Arakawa K."/>
        </authorList>
    </citation>
    <scope>NUCLEOTIDE SEQUENCE [LARGE SCALE GENOMIC DNA]</scope>
</reference>
<sequence>MTARIRKMHLWLVVVWIRTLREVDAARKRRRTDHVAVAYCWAITNTPLHTNLSIPSQNRPSVRNTDEKWSGLVEAFNILAHRISARSIWTTGPNMLQCERCRYVGEGEGGSLPS</sequence>
<dbReference type="EMBL" id="BGPR01001466">
    <property type="protein sequence ID" value="GBM54596.1"/>
    <property type="molecule type" value="Genomic_DNA"/>
</dbReference>
<evidence type="ECO:0008006" key="4">
    <source>
        <dbReference type="Google" id="ProtNLM"/>
    </source>
</evidence>
<dbReference type="AlphaFoldDB" id="A0A4Y2GP54"/>
<feature type="signal peptide" evidence="1">
    <location>
        <begin position="1"/>
        <end position="25"/>
    </location>
</feature>
<keyword evidence="1" id="KW-0732">Signal</keyword>
<evidence type="ECO:0000313" key="3">
    <source>
        <dbReference type="Proteomes" id="UP000499080"/>
    </source>
</evidence>
<organism evidence="2 3">
    <name type="scientific">Araneus ventricosus</name>
    <name type="common">Orbweaver spider</name>
    <name type="synonym">Epeira ventricosa</name>
    <dbReference type="NCBI Taxonomy" id="182803"/>
    <lineage>
        <taxon>Eukaryota</taxon>
        <taxon>Metazoa</taxon>
        <taxon>Ecdysozoa</taxon>
        <taxon>Arthropoda</taxon>
        <taxon>Chelicerata</taxon>
        <taxon>Arachnida</taxon>
        <taxon>Araneae</taxon>
        <taxon>Araneomorphae</taxon>
        <taxon>Entelegynae</taxon>
        <taxon>Araneoidea</taxon>
        <taxon>Araneidae</taxon>
        <taxon>Araneus</taxon>
    </lineage>
</organism>
<accession>A0A4Y2GP54</accession>
<comment type="caution">
    <text evidence="2">The sequence shown here is derived from an EMBL/GenBank/DDBJ whole genome shotgun (WGS) entry which is preliminary data.</text>
</comment>
<evidence type="ECO:0000256" key="1">
    <source>
        <dbReference type="SAM" id="SignalP"/>
    </source>
</evidence>
<name>A0A4Y2GP54_ARAVE</name>
<gene>
    <name evidence="2" type="ORF">AVEN_238596_1</name>
</gene>